<feature type="transmembrane region" description="Helical" evidence="1">
    <location>
        <begin position="76"/>
        <end position="97"/>
    </location>
</feature>
<evidence type="ECO:0000256" key="1">
    <source>
        <dbReference type="SAM" id="Phobius"/>
    </source>
</evidence>
<keyword evidence="1" id="KW-0812">Transmembrane</keyword>
<keyword evidence="1" id="KW-0472">Membrane</keyword>
<proteinExistence type="predicted"/>
<comment type="caution">
    <text evidence="2">The sequence shown here is derived from an EMBL/GenBank/DDBJ whole genome shotgun (WGS) entry which is preliminary data.</text>
</comment>
<feature type="transmembrane region" description="Helical" evidence="1">
    <location>
        <begin position="143"/>
        <end position="167"/>
    </location>
</feature>
<dbReference type="InterPro" id="IPR006938">
    <property type="entry name" value="DUF624"/>
</dbReference>
<evidence type="ECO:0000313" key="3">
    <source>
        <dbReference type="Proteomes" id="UP001600894"/>
    </source>
</evidence>
<reference evidence="2 3" key="1">
    <citation type="submission" date="2024-04" db="EMBL/GenBank/DDBJ databases">
        <title>Defined microbial consortia suppress multidrug-resistant proinflammatory Enterobacteriaceae via ecological control.</title>
        <authorList>
            <person name="Furuichi M."/>
            <person name="Kawaguchi T."/>
            <person name="Pust M."/>
            <person name="Yasuma K."/>
            <person name="Plichta D."/>
            <person name="Hasegawa N."/>
            <person name="Ohya T."/>
            <person name="Bhattarai S."/>
            <person name="Sasajima S."/>
            <person name="Aoto Y."/>
            <person name="Tuganbaev T."/>
            <person name="Yaginuma M."/>
            <person name="Ueda M."/>
            <person name="Okahashi N."/>
            <person name="Amafuji K."/>
            <person name="Kiridooshi Y."/>
            <person name="Sugita K."/>
            <person name="Strazar M."/>
            <person name="Skelly A."/>
            <person name="Suda W."/>
            <person name="Hattori M."/>
            <person name="Nakamoto N."/>
            <person name="Caballero S."/>
            <person name="Norman J."/>
            <person name="Olle B."/>
            <person name="Tanoue T."/>
            <person name="Arita M."/>
            <person name="Bucci V."/>
            <person name="Atarashi K."/>
            <person name="Xavier R."/>
            <person name="Honda K."/>
        </authorList>
    </citation>
    <scope>NUCLEOTIDE SEQUENCE [LARGE SCALE GENOMIC DNA]</scope>
    <source>
        <strain evidence="3">f13</strain>
    </source>
</reference>
<keyword evidence="1" id="KW-1133">Transmembrane helix</keyword>
<keyword evidence="3" id="KW-1185">Reference proteome</keyword>
<evidence type="ECO:0000313" key="2">
    <source>
        <dbReference type="EMBL" id="GAA6269814.1"/>
    </source>
</evidence>
<organism evidence="2 3">
    <name type="scientific">Enterocloster alcoholdehydrogenati</name>
    <dbReference type="NCBI Taxonomy" id="2547410"/>
    <lineage>
        <taxon>Bacteria</taxon>
        <taxon>Bacillati</taxon>
        <taxon>Bacillota</taxon>
        <taxon>Clostridia</taxon>
        <taxon>Lachnospirales</taxon>
        <taxon>Lachnospiraceae</taxon>
        <taxon>Enterocloster</taxon>
    </lineage>
</organism>
<dbReference type="RefSeq" id="WP_178301603.1">
    <property type="nucleotide sequence ID" value="NZ_BAABXL010000001.1"/>
</dbReference>
<feature type="transmembrane region" description="Helical" evidence="1">
    <location>
        <begin position="109"/>
        <end position="131"/>
    </location>
</feature>
<accession>A0ABQ0B0L5</accession>
<dbReference type="EMBL" id="BAABXL010000001">
    <property type="protein sequence ID" value="GAA6269814.1"/>
    <property type="molecule type" value="Genomic_DNA"/>
</dbReference>
<sequence length="207" mass="23698">MSSLFSINSPLWEMTDKLVRFLWLSILWSICSIPVVTMGASTTALYSVTLKYVRGEEGYLTSSFFRAFRENFRQSTIVWLLSLAAGLFLFADFAVYYRGDYKNMVSMALFILFMGVFVTFIFANLYVYPLLAYFNNSIRHTVYNALVMALCHLPSSIAMLTISFALLAIGMTFFPPLLFVAPGMAAYLHSRFLRRIFDQYLTQPEEA</sequence>
<gene>
    <name evidence="2" type="ORF">F130042H8_28740</name>
</gene>
<dbReference type="Proteomes" id="UP001600894">
    <property type="component" value="Unassembled WGS sequence"/>
</dbReference>
<name>A0ABQ0B0L5_9FIRM</name>
<dbReference type="Pfam" id="PF04854">
    <property type="entry name" value="DUF624"/>
    <property type="match status" value="1"/>
</dbReference>
<feature type="transmembrane region" description="Helical" evidence="1">
    <location>
        <begin position="20"/>
        <end position="46"/>
    </location>
</feature>
<evidence type="ECO:0008006" key="4">
    <source>
        <dbReference type="Google" id="ProtNLM"/>
    </source>
</evidence>
<feature type="transmembrane region" description="Helical" evidence="1">
    <location>
        <begin position="173"/>
        <end position="190"/>
    </location>
</feature>
<protein>
    <recommendedName>
        <fullName evidence="4">Membrane protein YesL</fullName>
    </recommendedName>
</protein>